<comment type="caution">
    <text evidence="2">The sequence shown here is derived from an EMBL/GenBank/DDBJ whole genome shotgun (WGS) entry which is preliminary data.</text>
</comment>
<gene>
    <name evidence="2" type="ORF">S01H1_26477</name>
</gene>
<dbReference type="EMBL" id="BARS01016052">
    <property type="protein sequence ID" value="GAF97255.1"/>
    <property type="molecule type" value="Genomic_DNA"/>
</dbReference>
<feature type="compositionally biased region" description="Basic and acidic residues" evidence="1">
    <location>
        <begin position="9"/>
        <end position="30"/>
    </location>
</feature>
<dbReference type="AlphaFoldDB" id="X0V9E4"/>
<organism evidence="2">
    <name type="scientific">marine sediment metagenome</name>
    <dbReference type="NCBI Taxonomy" id="412755"/>
    <lineage>
        <taxon>unclassified sequences</taxon>
        <taxon>metagenomes</taxon>
        <taxon>ecological metagenomes</taxon>
    </lineage>
</organism>
<feature type="non-terminal residue" evidence="2">
    <location>
        <position position="1"/>
    </location>
</feature>
<proteinExistence type="predicted"/>
<sequence length="30" mass="3500">TKERRVRSSKPEAGWKKAESEEVRRQQADG</sequence>
<evidence type="ECO:0000256" key="1">
    <source>
        <dbReference type="SAM" id="MobiDB-lite"/>
    </source>
</evidence>
<evidence type="ECO:0000313" key="2">
    <source>
        <dbReference type="EMBL" id="GAF97255.1"/>
    </source>
</evidence>
<feature type="region of interest" description="Disordered" evidence="1">
    <location>
        <begin position="1"/>
        <end position="30"/>
    </location>
</feature>
<accession>X0V9E4</accession>
<reference evidence="2" key="1">
    <citation type="journal article" date="2014" name="Front. Microbiol.">
        <title>High frequency of phylogenetically diverse reductive dehalogenase-homologous genes in deep subseafloor sedimentary metagenomes.</title>
        <authorList>
            <person name="Kawai M."/>
            <person name="Futagami T."/>
            <person name="Toyoda A."/>
            <person name="Takaki Y."/>
            <person name="Nishi S."/>
            <person name="Hori S."/>
            <person name="Arai W."/>
            <person name="Tsubouchi T."/>
            <person name="Morono Y."/>
            <person name="Uchiyama I."/>
            <person name="Ito T."/>
            <person name="Fujiyama A."/>
            <person name="Inagaki F."/>
            <person name="Takami H."/>
        </authorList>
    </citation>
    <scope>NUCLEOTIDE SEQUENCE</scope>
    <source>
        <strain evidence="2">Expedition CK06-06</strain>
    </source>
</reference>
<name>X0V9E4_9ZZZZ</name>
<protein>
    <submittedName>
        <fullName evidence="2">Uncharacterized protein</fullName>
    </submittedName>
</protein>